<accession>A0A5P2DBR0</accession>
<reference evidence="2 3" key="1">
    <citation type="submission" date="2018-05" db="EMBL/GenBank/DDBJ databases">
        <title>Streptomyces venezuelae.</title>
        <authorList>
            <person name="Kim W."/>
            <person name="Lee N."/>
            <person name="Cho B.-K."/>
        </authorList>
    </citation>
    <scope>NUCLEOTIDE SEQUENCE [LARGE SCALE GENOMIC DNA]</scope>
    <source>
        <strain evidence="2 3">ATCC 21782</strain>
    </source>
</reference>
<proteinExistence type="predicted"/>
<dbReference type="Proteomes" id="UP000325211">
    <property type="component" value="Chromosome"/>
</dbReference>
<sequence>MVLPEHFGRSPAGLHLDRVAAQSAVLGQEPGGAARSYAADAGPWSRRTSPKSGTWWSATAGASPVADHIRPLS</sequence>
<evidence type="ECO:0000313" key="3">
    <source>
        <dbReference type="Proteomes" id="UP000325211"/>
    </source>
</evidence>
<evidence type="ECO:0000256" key="1">
    <source>
        <dbReference type="SAM" id="MobiDB-lite"/>
    </source>
</evidence>
<protein>
    <submittedName>
        <fullName evidence="2">Uncharacterized protein</fullName>
    </submittedName>
</protein>
<name>A0A5P2DBR0_STRVZ</name>
<feature type="compositionally biased region" description="Polar residues" evidence="1">
    <location>
        <begin position="46"/>
        <end position="57"/>
    </location>
</feature>
<dbReference type="AlphaFoldDB" id="A0A5P2DBR0"/>
<gene>
    <name evidence="2" type="ORF">DEJ50_33160</name>
</gene>
<feature type="region of interest" description="Disordered" evidence="1">
    <location>
        <begin position="27"/>
        <end position="73"/>
    </location>
</feature>
<organism evidence="2 3">
    <name type="scientific">Streptomyces venezuelae</name>
    <dbReference type="NCBI Taxonomy" id="54571"/>
    <lineage>
        <taxon>Bacteria</taxon>
        <taxon>Bacillati</taxon>
        <taxon>Actinomycetota</taxon>
        <taxon>Actinomycetes</taxon>
        <taxon>Kitasatosporales</taxon>
        <taxon>Streptomycetaceae</taxon>
        <taxon>Streptomyces</taxon>
    </lineage>
</organism>
<dbReference type="EMBL" id="CP029190">
    <property type="protein sequence ID" value="QES51960.1"/>
    <property type="molecule type" value="Genomic_DNA"/>
</dbReference>
<evidence type="ECO:0000313" key="2">
    <source>
        <dbReference type="EMBL" id="QES51960.1"/>
    </source>
</evidence>